<dbReference type="GO" id="GO:0016163">
    <property type="term" value="F:nitrogenase activity"/>
    <property type="evidence" value="ECO:0007669"/>
    <property type="project" value="InterPro"/>
</dbReference>
<sequence>MEQAHYLNVNENQCGMCMPLGAILALKGVEGSMVIIHGSQGCSTYMRRHIAEHFNEPIDVASSSLNEKGTIYGGEASLKKGLDNSIKLYKPKVVGILTTCLAETIGEDIDRIAADYLEERGFENLQVVTVSTPGYGYSHFEGYFLAVKRVVAELVKKTVKHKGINIIVPNISPADIREIKRILKMMKVSYILLPDFSDTLDRAFERPYRKVPAGGTKLADIAGMAGAQATIQMGVTVDEVFSPGHYLESAFGVPLYNVPVPIGVENTDLFINLLKRLTGNPVPESLERERGRLIDCMIDSHKYNAQGKCVVFGEPENIYAVAGICLENGITPVVTATGGKSGKLAGLLKARLNEAGCSNAQVLCETDFSRIREKSREMEANIAIGHSGGRYLTEWEGIPLVRYGFPIHDRVGGQRLLSVGYAGTTMLLDRITNTLLENKYKNYRRNIYQQFYYGTIKPAGKGRGEKNELRLQPGAKRV</sequence>
<comment type="similarity">
    <text evidence="2">Belongs to the NifD/NifK/NifE/NifN family.</text>
</comment>
<dbReference type="Gene3D" id="1.20.89.10">
    <property type="entry name" value="Nitrogenase Molybdenum-iron Protein, subunit B, domain 4"/>
    <property type="match status" value="1"/>
</dbReference>
<proteinExistence type="inferred from homology"/>
<evidence type="ECO:0000313" key="5">
    <source>
        <dbReference type="Proteomes" id="UP001154312"/>
    </source>
</evidence>
<accession>A0A9X4JVS9</accession>
<dbReference type="SUPFAM" id="SSF53807">
    <property type="entry name" value="Helical backbone' metal receptor"/>
    <property type="match status" value="1"/>
</dbReference>
<dbReference type="InterPro" id="IPR000318">
    <property type="entry name" value="Nase_comp1_CS"/>
</dbReference>
<evidence type="ECO:0000313" key="4">
    <source>
        <dbReference type="EMBL" id="MDF9408906.1"/>
    </source>
</evidence>
<comment type="caution">
    <text evidence="4">The sequence shown here is derived from an EMBL/GenBank/DDBJ whole genome shotgun (WGS) entry which is preliminary data.</text>
</comment>
<gene>
    <name evidence="4" type="ORF">L7E55_11145</name>
</gene>
<dbReference type="PROSITE" id="PS00699">
    <property type="entry name" value="NITROGENASE_1_1"/>
    <property type="match status" value="1"/>
</dbReference>
<evidence type="ECO:0000256" key="1">
    <source>
        <dbReference type="ARBA" id="ARBA00023231"/>
    </source>
</evidence>
<organism evidence="4 5">
    <name type="scientific">Pelotomaculum isophthalicicum JI</name>
    <dbReference type="NCBI Taxonomy" id="947010"/>
    <lineage>
        <taxon>Bacteria</taxon>
        <taxon>Bacillati</taxon>
        <taxon>Bacillota</taxon>
        <taxon>Clostridia</taxon>
        <taxon>Eubacteriales</taxon>
        <taxon>Desulfotomaculaceae</taxon>
        <taxon>Pelotomaculum</taxon>
    </lineage>
</organism>
<keyword evidence="5" id="KW-1185">Reference proteome</keyword>
<dbReference type="Proteomes" id="UP001154312">
    <property type="component" value="Unassembled WGS sequence"/>
</dbReference>
<dbReference type="EMBL" id="JAKOAV010000020">
    <property type="protein sequence ID" value="MDF9408906.1"/>
    <property type="molecule type" value="Genomic_DNA"/>
</dbReference>
<dbReference type="Gene3D" id="3.40.50.1980">
    <property type="entry name" value="Nitrogenase molybdenum iron protein domain"/>
    <property type="match status" value="3"/>
</dbReference>
<dbReference type="AlphaFoldDB" id="A0A9X4JVS9"/>
<dbReference type="PANTHER" id="PTHR33712:SF7">
    <property type="entry name" value="LIGHT-INDEPENDENT PROTOCHLOROPHYLLIDE REDUCTASE SUBUNIT B"/>
    <property type="match status" value="1"/>
</dbReference>
<dbReference type="InterPro" id="IPR050152">
    <property type="entry name" value="ChlB/BchB/BchZ"/>
</dbReference>
<dbReference type="PANTHER" id="PTHR33712">
    <property type="entry name" value="LIGHT-INDEPENDENT PROTOCHLOROPHYLLIDE REDUCTASE SUBUNIT B"/>
    <property type="match status" value="1"/>
</dbReference>
<feature type="domain" description="Nitrogenase/oxidoreductase component 1" evidence="3">
    <location>
        <begin position="17"/>
        <end position="435"/>
    </location>
</feature>
<reference evidence="4" key="1">
    <citation type="submission" date="2022-02" db="EMBL/GenBank/DDBJ databases">
        <authorList>
            <person name="Leng L."/>
        </authorList>
    </citation>
    <scope>NUCLEOTIDE SEQUENCE</scope>
    <source>
        <strain evidence="4">JI</strain>
    </source>
</reference>
<keyword evidence="1 2" id="KW-0535">Nitrogen fixation</keyword>
<dbReference type="InterPro" id="IPR000510">
    <property type="entry name" value="Nase/OxRdtase_comp1"/>
</dbReference>
<protein>
    <submittedName>
        <fullName evidence="4">Nitrogenase</fullName>
    </submittedName>
</protein>
<dbReference type="Pfam" id="PF00148">
    <property type="entry name" value="Oxidored_nitro"/>
    <property type="match status" value="1"/>
</dbReference>
<evidence type="ECO:0000259" key="3">
    <source>
        <dbReference type="Pfam" id="PF00148"/>
    </source>
</evidence>
<name>A0A9X4JVS9_9FIRM</name>
<evidence type="ECO:0000256" key="2">
    <source>
        <dbReference type="RuleBase" id="RU004021"/>
    </source>
</evidence>